<comment type="similarity">
    <text evidence="1 3">Belongs to the short-chain dehydrogenases/reductases (SDR) family.</text>
</comment>
<comment type="caution">
    <text evidence="5">The sequence shown here is derived from an EMBL/GenBank/DDBJ whole genome shotgun (WGS) entry which is preliminary data.</text>
</comment>
<dbReference type="GO" id="GO:0016491">
    <property type="term" value="F:oxidoreductase activity"/>
    <property type="evidence" value="ECO:0007669"/>
    <property type="project" value="UniProtKB-KW"/>
</dbReference>
<dbReference type="RefSeq" id="WP_379231770.1">
    <property type="nucleotide sequence ID" value="NZ_JBHSTE010000001.1"/>
</dbReference>
<evidence type="ECO:0000256" key="1">
    <source>
        <dbReference type="ARBA" id="ARBA00006484"/>
    </source>
</evidence>
<evidence type="ECO:0000313" key="5">
    <source>
        <dbReference type="EMBL" id="MFC6331674.1"/>
    </source>
</evidence>
<dbReference type="Pfam" id="PF00106">
    <property type="entry name" value="adh_short"/>
    <property type="match status" value="1"/>
</dbReference>
<dbReference type="SMART" id="SM00822">
    <property type="entry name" value="PKS_KR"/>
    <property type="match status" value="1"/>
</dbReference>
<dbReference type="PANTHER" id="PTHR44196">
    <property type="entry name" value="DEHYDROGENASE/REDUCTASE SDR FAMILY MEMBER 7B"/>
    <property type="match status" value="1"/>
</dbReference>
<keyword evidence="6" id="KW-1185">Reference proteome</keyword>
<keyword evidence="2 5" id="KW-0560">Oxidoreductase</keyword>
<dbReference type="InterPro" id="IPR020904">
    <property type="entry name" value="Sc_DH/Rdtase_CS"/>
</dbReference>
<sequence>MLLLDHKVIVITGASSGIGALLAKETVKQGATTIITGRNEERLQKIASQLGEKGRYYVMDVNHAARIQEVFEQILHKYGRIDIVVNNAGYGQFANIEELSLEQYEHMMDTNYMGVVRCTKAVLPLMEAAGSGHIINIASLAGMIGSAKSTSYSATKHAVLGFTNSLRMELRGRNIPVAVSAVNPGPIRTPFFQIADPGGTYVNNIDWLMMEPEYVVKKIIKLMHTRKAELNLPHLAGIGLKLYGLCPRWIDSFAGKWMNKK</sequence>
<dbReference type="Proteomes" id="UP001596233">
    <property type="component" value="Unassembled WGS sequence"/>
</dbReference>
<evidence type="ECO:0000259" key="4">
    <source>
        <dbReference type="SMART" id="SM00822"/>
    </source>
</evidence>
<dbReference type="SUPFAM" id="SSF51735">
    <property type="entry name" value="NAD(P)-binding Rossmann-fold domains"/>
    <property type="match status" value="1"/>
</dbReference>
<name>A0ABW1V2Q7_9BACL</name>
<dbReference type="EC" id="1.-.-.-" evidence="5"/>
<dbReference type="Gene3D" id="3.40.50.720">
    <property type="entry name" value="NAD(P)-binding Rossmann-like Domain"/>
    <property type="match status" value="1"/>
</dbReference>
<dbReference type="InterPro" id="IPR057326">
    <property type="entry name" value="KR_dom"/>
</dbReference>
<evidence type="ECO:0000256" key="3">
    <source>
        <dbReference type="RuleBase" id="RU000363"/>
    </source>
</evidence>
<dbReference type="InterPro" id="IPR002347">
    <property type="entry name" value="SDR_fam"/>
</dbReference>
<evidence type="ECO:0000256" key="2">
    <source>
        <dbReference type="ARBA" id="ARBA00023002"/>
    </source>
</evidence>
<protein>
    <submittedName>
        <fullName evidence="5">SDR family NAD(P)-dependent oxidoreductase</fullName>
        <ecNumber evidence="5">1.-.-.-</ecNumber>
    </submittedName>
</protein>
<evidence type="ECO:0000313" key="6">
    <source>
        <dbReference type="Proteomes" id="UP001596233"/>
    </source>
</evidence>
<dbReference type="PROSITE" id="PS00061">
    <property type="entry name" value="ADH_SHORT"/>
    <property type="match status" value="1"/>
</dbReference>
<gene>
    <name evidence="5" type="ORF">ACFP56_03495</name>
</gene>
<dbReference type="PRINTS" id="PR00081">
    <property type="entry name" value="GDHRDH"/>
</dbReference>
<dbReference type="PRINTS" id="PR00080">
    <property type="entry name" value="SDRFAMILY"/>
</dbReference>
<accession>A0ABW1V2Q7</accession>
<reference evidence="6" key="1">
    <citation type="journal article" date="2019" name="Int. J. Syst. Evol. Microbiol.">
        <title>The Global Catalogue of Microorganisms (GCM) 10K type strain sequencing project: providing services to taxonomists for standard genome sequencing and annotation.</title>
        <authorList>
            <consortium name="The Broad Institute Genomics Platform"/>
            <consortium name="The Broad Institute Genome Sequencing Center for Infectious Disease"/>
            <person name="Wu L."/>
            <person name="Ma J."/>
        </authorList>
    </citation>
    <scope>NUCLEOTIDE SEQUENCE [LARGE SCALE GENOMIC DNA]</scope>
    <source>
        <strain evidence="6">PCU 280</strain>
    </source>
</reference>
<organism evidence="5 6">
    <name type="scientific">Paenibacillus septentrionalis</name>
    <dbReference type="NCBI Taxonomy" id="429342"/>
    <lineage>
        <taxon>Bacteria</taxon>
        <taxon>Bacillati</taxon>
        <taxon>Bacillota</taxon>
        <taxon>Bacilli</taxon>
        <taxon>Bacillales</taxon>
        <taxon>Paenibacillaceae</taxon>
        <taxon>Paenibacillus</taxon>
    </lineage>
</organism>
<dbReference type="EMBL" id="JBHSTE010000001">
    <property type="protein sequence ID" value="MFC6331674.1"/>
    <property type="molecule type" value="Genomic_DNA"/>
</dbReference>
<proteinExistence type="inferred from homology"/>
<feature type="domain" description="Ketoreductase" evidence="4">
    <location>
        <begin position="7"/>
        <end position="190"/>
    </location>
</feature>
<dbReference type="PANTHER" id="PTHR44196:SF1">
    <property type="entry name" value="DEHYDROGENASE_REDUCTASE SDR FAMILY MEMBER 7B"/>
    <property type="match status" value="1"/>
</dbReference>
<dbReference type="InterPro" id="IPR036291">
    <property type="entry name" value="NAD(P)-bd_dom_sf"/>
</dbReference>